<comment type="caution">
    <text evidence="2">The sequence shown here is derived from an EMBL/GenBank/DDBJ whole genome shotgun (WGS) entry which is preliminary data.</text>
</comment>
<keyword evidence="1" id="KW-0472">Membrane</keyword>
<keyword evidence="1" id="KW-1133">Transmembrane helix</keyword>
<dbReference type="Proteomes" id="UP001610335">
    <property type="component" value="Unassembled WGS sequence"/>
</dbReference>
<proteinExistence type="predicted"/>
<evidence type="ECO:0000313" key="3">
    <source>
        <dbReference type="Proteomes" id="UP001610335"/>
    </source>
</evidence>
<feature type="transmembrane region" description="Helical" evidence="1">
    <location>
        <begin position="115"/>
        <end position="133"/>
    </location>
</feature>
<keyword evidence="1" id="KW-0812">Transmembrane</keyword>
<keyword evidence="3" id="KW-1185">Reference proteome</keyword>
<protein>
    <submittedName>
        <fullName evidence="2">Uncharacterized protein</fullName>
    </submittedName>
</protein>
<sequence>MDRSTGRLMPSTYLNHLPLLGAFTIAGDRFMEKKPGYTLYNISAEIMTTELAGWFSRLLQAQQFHQVRSKVTWRFDDRPRPWSWKTSLVSIVLVSLPLHGMLIALAVLAADWWGFANMVAMIISVVVRCVLVAKNQDGIDENISIAWKMVKEKLDRYEKAKAEFEGRQEAPSMGSGVE</sequence>
<organism evidence="2 3">
    <name type="scientific">Aspergillus cavernicola</name>
    <dbReference type="NCBI Taxonomy" id="176166"/>
    <lineage>
        <taxon>Eukaryota</taxon>
        <taxon>Fungi</taxon>
        <taxon>Dikarya</taxon>
        <taxon>Ascomycota</taxon>
        <taxon>Pezizomycotina</taxon>
        <taxon>Eurotiomycetes</taxon>
        <taxon>Eurotiomycetidae</taxon>
        <taxon>Eurotiales</taxon>
        <taxon>Aspergillaceae</taxon>
        <taxon>Aspergillus</taxon>
        <taxon>Aspergillus subgen. Nidulantes</taxon>
    </lineage>
</organism>
<feature type="transmembrane region" description="Helical" evidence="1">
    <location>
        <begin position="88"/>
        <end position="109"/>
    </location>
</feature>
<name>A0ABR4I5V6_9EURO</name>
<dbReference type="EMBL" id="JBFXLS010000055">
    <property type="protein sequence ID" value="KAL2823144.1"/>
    <property type="molecule type" value="Genomic_DNA"/>
</dbReference>
<reference evidence="2 3" key="1">
    <citation type="submission" date="2024-07" db="EMBL/GenBank/DDBJ databases">
        <title>Section-level genome sequencing and comparative genomics of Aspergillus sections Usti and Cavernicolus.</title>
        <authorList>
            <consortium name="Lawrence Berkeley National Laboratory"/>
            <person name="Nybo J.L."/>
            <person name="Vesth T.C."/>
            <person name="Theobald S."/>
            <person name="Frisvad J.C."/>
            <person name="Larsen T.O."/>
            <person name="Kjaerboelling I."/>
            <person name="Rothschild-Mancinelli K."/>
            <person name="Lyhne E.K."/>
            <person name="Kogle M.E."/>
            <person name="Barry K."/>
            <person name="Clum A."/>
            <person name="Na H."/>
            <person name="Ledsgaard L."/>
            <person name="Lin J."/>
            <person name="Lipzen A."/>
            <person name="Kuo A."/>
            <person name="Riley R."/>
            <person name="Mondo S."/>
            <person name="LaButti K."/>
            <person name="Haridas S."/>
            <person name="Pangalinan J."/>
            <person name="Salamov A.A."/>
            <person name="Simmons B.A."/>
            <person name="Magnuson J.K."/>
            <person name="Chen J."/>
            <person name="Drula E."/>
            <person name="Henrissat B."/>
            <person name="Wiebenga A."/>
            <person name="Lubbers R.J."/>
            <person name="Gomes A.C."/>
            <person name="Makela M.R."/>
            <person name="Stajich J."/>
            <person name="Grigoriev I.V."/>
            <person name="Mortensen U.H."/>
            <person name="De vries R.P."/>
            <person name="Baker S.E."/>
            <person name="Andersen M.R."/>
        </authorList>
    </citation>
    <scope>NUCLEOTIDE SEQUENCE [LARGE SCALE GENOMIC DNA]</scope>
    <source>
        <strain evidence="2 3">CBS 600.67</strain>
    </source>
</reference>
<evidence type="ECO:0000313" key="2">
    <source>
        <dbReference type="EMBL" id="KAL2823144.1"/>
    </source>
</evidence>
<gene>
    <name evidence="2" type="ORF">BDW59DRAFT_163490</name>
</gene>
<evidence type="ECO:0000256" key="1">
    <source>
        <dbReference type="SAM" id="Phobius"/>
    </source>
</evidence>
<accession>A0ABR4I5V6</accession>